<organism evidence="1">
    <name type="scientific">uncultured Desulfobacterium sp</name>
    <dbReference type="NCBI Taxonomy" id="201089"/>
    <lineage>
        <taxon>Bacteria</taxon>
        <taxon>Pseudomonadati</taxon>
        <taxon>Thermodesulfobacteriota</taxon>
        <taxon>Desulfobacteria</taxon>
        <taxon>Desulfobacterales</taxon>
        <taxon>Desulfobacteriaceae</taxon>
        <taxon>Desulfobacterium</taxon>
        <taxon>environmental samples</taxon>
    </lineage>
</organism>
<protein>
    <submittedName>
        <fullName evidence="1">Uncharacterized protein</fullName>
    </submittedName>
</protein>
<reference evidence="1" key="1">
    <citation type="submission" date="2018-01" db="EMBL/GenBank/DDBJ databases">
        <authorList>
            <person name="Regsiter A."/>
            <person name="William W."/>
        </authorList>
    </citation>
    <scope>NUCLEOTIDE SEQUENCE</scope>
    <source>
        <strain evidence="1">TRIP AH-1</strain>
    </source>
</reference>
<dbReference type="AlphaFoldDB" id="A0A445MWG9"/>
<accession>A0A445MWG9</accession>
<gene>
    <name evidence="1" type="ORF">PITCH_A1970002</name>
</gene>
<sequence length="142" mass="16670">MQKNVEVEFWILMARALFHELKPKDAGFELCGYGMDKNEFAFLVHRETKRVNEALIAMSLAKGERETHEIFDSLSRDTVIALCSRWARYLWAWKQLENDPHPHLWMPPDEKDTWRAILLAMTDDLPAASEARRQLWPEESQG</sequence>
<name>A0A445MWG9_9BACT</name>
<evidence type="ECO:0000313" key="1">
    <source>
        <dbReference type="EMBL" id="SPD73783.1"/>
    </source>
</evidence>
<proteinExistence type="predicted"/>
<dbReference type="EMBL" id="OJIN01000109">
    <property type="protein sequence ID" value="SPD73783.1"/>
    <property type="molecule type" value="Genomic_DNA"/>
</dbReference>